<sequence>MVKIKSKSIKSEAIDFSINLAQPSLIFEYILISLLYTCKHLNKQWPISRSDTSINQIKFQEKFPRETLTNINRSYTANIFDSPNLRIINGTNHVQYVTYILIIIQTGTIFLANFIFLILIICLDWARGIEFWLDDGRTE</sequence>
<organism evidence="2 3">
    <name type="scientific">Brachionus plicatilis</name>
    <name type="common">Marine rotifer</name>
    <name type="synonym">Brachionus muelleri</name>
    <dbReference type="NCBI Taxonomy" id="10195"/>
    <lineage>
        <taxon>Eukaryota</taxon>
        <taxon>Metazoa</taxon>
        <taxon>Spiralia</taxon>
        <taxon>Gnathifera</taxon>
        <taxon>Rotifera</taxon>
        <taxon>Eurotatoria</taxon>
        <taxon>Monogononta</taxon>
        <taxon>Pseudotrocha</taxon>
        <taxon>Ploima</taxon>
        <taxon>Brachionidae</taxon>
        <taxon>Brachionus</taxon>
    </lineage>
</organism>
<gene>
    <name evidence="2" type="ORF">BpHYR1_027646</name>
</gene>
<feature type="transmembrane region" description="Helical" evidence="1">
    <location>
        <begin position="96"/>
        <end position="126"/>
    </location>
</feature>
<evidence type="ECO:0000256" key="1">
    <source>
        <dbReference type="SAM" id="Phobius"/>
    </source>
</evidence>
<accession>A0A3M7S3C9</accession>
<name>A0A3M7S3C9_BRAPC</name>
<dbReference type="AlphaFoldDB" id="A0A3M7S3C9"/>
<dbReference type="EMBL" id="REGN01002105">
    <property type="protein sequence ID" value="RNA30282.1"/>
    <property type="molecule type" value="Genomic_DNA"/>
</dbReference>
<keyword evidence="1" id="KW-1133">Transmembrane helix</keyword>
<keyword evidence="1" id="KW-0472">Membrane</keyword>
<keyword evidence="3" id="KW-1185">Reference proteome</keyword>
<evidence type="ECO:0000313" key="2">
    <source>
        <dbReference type="EMBL" id="RNA30282.1"/>
    </source>
</evidence>
<reference evidence="2 3" key="1">
    <citation type="journal article" date="2018" name="Sci. Rep.">
        <title>Genomic signatures of local adaptation to the degree of environmental predictability in rotifers.</title>
        <authorList>
            <person name="Franch-Gras L."/>
            <person name="Hahn C."/>
            <person name="Garcia-Roger E.M."/>
            <person name="Carmona M.J."/>
            <person name="Serra M."/>
            <person name="Gomez A."/>
        </authorList>
    </citation>
    <scope>NUCLEOTIDE SEQUENCE [LARGE SCALE GENOMIC DNA]</scope>
    <source>
        <strain evidence="2">HYR1</strain>
    </source>
</reference>
<keyword evidence="1" id="KW-0812">Transmembrane</keyword>
<comment type="caution">
    <text evidence="2">The sequence shown here is derived from an EMBL/GenBank/DDBJ whole genome shotgun (WGS) entry which is preliminary data.</text>
</comment>
<evidence type="ECO:0000313" key="3">
    <source>
        <dbReference type="Proteomes" id="UP000276133"/>
    </source>
</evidence>
<protein>
    <submittedName>
        <fullName evidence="2">Uncharacterized protein</fullName>
    </submittedName>
</protein>
<proteinExistence type="predicted"/>
<dbReference type="Proteomes" id="UP000276133">
    <property type="component" value="Unassembled WGS sequence"/>
</dbReference>